<keyword evidence="1" id="KW-0812">Transmembrane</keyword>
<gene>
    <name evidence="2" type="ORF">EUGRSUZ_H03070</name>
</gene>
<dbReference type="EMBL" id="KK198760">
    <property type="protein sequence ID" value="KCW60353.1"/>
    <property type="molecule type" value="Genomic_DNA"/>
</dbReference>
<proteinExistence type="predicted"/>
<dbReference type="Gramene" id="KCW60353">
    <property type="protein sequence ID" value="KCW60353"/>
    <property type="gene ID" value="EUGRSUZ_H03070"/>
</dbReference>
<protein>
    <submittedName>
        <fullName evidence="2">Uncharacterized protein</fullName>
    </submittedName>
</protein>
<dbReference type="InParanoid" id="A0A059B2J9"/>
<name>A0A059B2J9_EUCGR</name>
<evidence type="ECO:0000313" key="2">
    <source>
        <dbReference type="EMBL" id="KCW60353.1"/>
    </source>
</evidence>
<sequence>MDAYISSPNSFHWPFELTLIQQDAEVGLLTSHCENCSQVSATASKQNAYTKNKFIMELIWIFFFFFGKAKIVGLNTY</sequence>
<organism evidence="2">
    <name type="scientific">Eucalyptus grandis</name>
    <name type="common">Flooded gum</name>
    <dbReference type="NCBI Taxonomy" id="71139"/>
    <lineage>
        <taxon>Eukaryota</taxon>
        <taxon>Viridiplantae</taxon>
        <taxon>Streptophyta</taxon>
        <taxon>Embryophyta</taxon>
        <taxon>Tracheophyta</taxon>
        <taxon>Spermatophyta</taxon>
        <taxon>Magnoliopsida</taxon>
        <taxon>eudicotyledons</taxon>
        <taxon>Gunneridae</taxon>
        <taxon>Pentapetalae</taxon>
        <taxon>rosids</taxon>
        <taxon>malvids</taxon>
        <taxon>Myrtales</taxon>
        <taxon>Myrtaceae</taxon>
        <taxon>Myrtoideae</taxon>
        <taxon>Eucalypteae</taxon>
        <taxon>Eucalyptus</taxon>
    </lineage>
</organism>
<dbReference type="AlphaFoldDB" id="A0A059B2J9"/>
<keyword evidence="1" id="KW-1133">Transmembrane helix</keyword>
<accession>A0A059B2J9</accession>
<keyword evidence="1" id="KW-0472">Membrane</keyword>
<feature type="transmembrane region" description="Helical" evidence="1">
    <location>
        <begin position="54"/>
        <end position="74"/>
    </location>
</feature>
<evidence type="ECO:0000256" key="1">
    <source>
        <dbReference type="SAM" id="Phobius"/>
    </source>
</evidence>
<reference evidence="2" key="1">
    <citation type="submission" date="2013-07" db="EMBL/GenBank/DDBJ databases">
        <title>The genome of Eucalyptus grandis.</title>
        <authorList>
            <person name="Schmutz J."/>
            <person name="Hayes R."/>
            <person name="Myburg A."/>
            <person name="Tuskan G."/>
            <person name="Grattapaglia D."/>
            <person name="Rokhsar D.S."/>
        </authorList>
    </citation>
    <scope>NUCLEOTIDE SEQUENCE</scope>
    <source>
        <tissue evidence="2">Leaf extractions</tissue>
    </source>
</reference>